<evidence type="ECO:0000256" key="1">
    <source>
        <dbReference type="ARBA" id="ARBA00007664"/>
    </source>
</evidence>
<dbReference type="Proteomes" id="UP001469553">
    <property type="component" value="Unassembled WGS sequence"/>
</dbReference>
<name>A0ABV0Z599_9TELE</name>
<accession>A0ABV0Z599</accession>
<evidence type="ECO:0000256" key="2">
    <source>
        <dbReference type="ARBA" id="ARBA00023157"/>
    </source>
</evidence>
<dbReference type="InterPro" id="IPR001254">
    <property type="entry name" value="Trypsin_dom"/>
</dbReference>
<sequence length="236" mass="25646">MLMMKLPSSSGVPVNSDSVSLQKRIIGGQNCPDNKRQYHVKIYINRDKVCGGSLIRDQWVLTAAHCVPPGSVIAVLGTHPRNGPCQLEAITHIFLFGLNHDIALIRLQTPTNIRPVPMPRCQNRLRVGDRVQLAGHAPTRTGPNFERLPLPMVTNLQCVDMNVVGFQTSPTFGHLVRVRAAGRDACHGDSGGGVVHNNMIYGVISATGNGSHACQSIVAVMDVCEYMPWINQISSP</sequence>
<feature type="domain" description="Peptidase S1" evidence="3">
    <location>
        <begin position="25"/>
        <end position="235"/>
    </location>
</feature>
<evidence type="ECO:0000313" key="5">
    <source>
        <dbReference type="Proteomes" id="UP001469553"/>
    </source>
</evidence>
<dbReference type="InterPro" id="IPR018114">
    <property type="entry name" value="TRYPSIN_HIS"/>
</dbReference>
<dbReference type="PROSITE" id="PS00134">
    <property type="entry name" value="TRYPSIN_HIS"/>
    <property type="match status" value="1"/>
</dbReference>
<evidence type="ECO:0000313" key="4">
    <source>
        <dbReference type="EMBL" id="MEQ2301373.1"/>
    </source>
</evidence>
<dbReference type="PRINTS" id="PR00722">
    <property type="entry name" value="CHYMOTRYPSIN"/>
</dbReference>
<dbReference type="PANTHER" id="PTHR24276:SF98">
    <property type="entry name" value="FI18310P1-RELATED"/>
    <property type="match status" value="1"/>
</dbReference>
<dbReference type="PANTHER" id="PTHR24276">
    <property type="entry name" value="POLYSERASE-RELATED"/>
    <property type="match status" value="1"/>
</dbReference>
<dbReference type="SMART" id="SM00020">
    <property type="entry name" value="Tryp_SPc"/>
    <property type="match status" value="1"/>
</dbReference>
<keyword evidence="5" id="KW-1185">Reference proteome</keyword>
<dbReference type="PROSITE" id="PS50240">
    <property type="entry name" value="TRYPSIN_DOM"/>
    <property type="match status" value="1"/>
</dbReference>
<dbReference type="InterPro" id="IPR009003">
    <property type="entry name" value="Peptidase_S1_PA"/>
</dbReference>
<dbReference type="InterPro" id="IPR001314">
    <property type="entry name" value="Peptidase_S1A"/>
</dbReference>
<comment type="caution">
    <text evidence="4">The sequence shown here is derived from an EMBL/GenBank/DDBJ whole genome shotgun (WGS) entry which is preliminary data.</text>
</comment>
<organism evidence="4 5">
    <name type="scientific">Ameca splendens</name>
    <dbReference type="NCBI Taxonomy" id="208324"/>
    <lineage>
        <taxon>Eukaryota</taxon>
        <taxon>Metazoa</taxon>
        <taxon>Chordata</taxon>
        <taxon>Craniata</taxon>
        <taxon>Vertebrata</taxon>
        <taxon>Euteleostomi</taxon>
        <taxon>Actinopterygii</taxon>
        <taxon>Neopterygii</taxon>
        <taxon>Teleostei</taxon>
        <taxon>Neoteleostei</taxon>
        <taxon>Acanthomorphata</taxon>
        <taxon>Ovalentaria</taxon>
        <taxon>Atherinomorphae</taxon>
        <taxon>Cyprinodontiformes</taxon>
        <taxon>Goodeidae</taxon>
        <taxon>Ameca</taxon>
    </lineage>
</organism>
<dbReference type="EMBL" id="JAHRIP010052173">
    <property type="protein sequence ID" value="MEQ2301373.1"/>
    <property type="molecule type" value="Genomic_DNA"/>
</dbReference>
<gene>
    <name evidence="4" type="ORF">AMECASPLE_035160</name>
</gene>
<comment type="similarity">
    <text evidence="1">Belongs to the peptidase S1 family.</text>
</comment>
<dbReference type="InterPro" id="IPR050430">
    <property type="entry name" value="Peptidase_S1"/>
</dbReference>
<protein>
    <recommendedName>
        <fullName evidence="3">Peptidase S1 domain-containing protein</fullName>
    </recommendedName>
</protein>
<reference evidence="4 5" key="1">
    <citation type="submission" date="2021-06" db="EMBL/GenBank/DDBJ databases">
        <authorList>
            <person name="Palmer J.M."/>
        </authorList>
    </citation>
    <scope>NUCLEOTIDE SEQUENCE [LARGE SCALE GENOMIC DNA]</scope>
    <source>
        <strain evidence="4 5">AS_MEX2019</strain>
        <tissue evidence="4">Muscle</tissue>
    </source>
</reference>
<keyword evidence="2" id="KW-1015">Disulfide bond</keyword>
<proteinExistence type="inferred from homology"/>
<dbReference type="Pfam" id="PF00089">
    <property type="entry name" value="Trypsin"/>
    <property type="match status" value="1"/>
</dbReference>
<dbReference type="Gene3D" id="2.40.10.10">
    <property type="entry name" value="Trypsin-like serine proteases"/>
    <property type="match status" value="2"/>
</dbReference>
<dbReference type="CDD" id="cd00190">
    <property type="entry name" value="Tryp_SPc"/>
    <property type="match status" value="1"/>
</dbReference>
<dbReference type="SUPFAM" id="SSF50494">
    <property type="entry name" value="Trypsin-like serine proteases"/>
    <property type="match status" value="1"/>
</dbReference>
<evidence type="ECO:0000259" key="3">
    <source>
        <dbReference type="PROSITE" id="PS50240"/>
    </source>
</evidence>
<dbReference type="InterPro" id="IPR043504">
    <property type="entry name" value="Peptidase_S1_PA_chymotrypsin"/>
</dbReference>